<reference evidence="1 2" key="1">
    <citation type="submission" date="2018-08" db="EMBL/GenBank/DDBJ databases">
        <title>A genome reference for cultivated species of the human gut microbiota.</title>
        <authorList>
            <person name="Zou Y."/>
            <person name="Xue W."/>
            <person name="Luo G."/>
        </authorList>
    </citation>
    <scope>NUCLEOTIDE SEQUENCE [LARGE SCALE GENOMIC DNA]</scope>
    <source>
        <strain evidence="1 2">AM42-38</strain>
    </source>
</reference>
<comment type="caution">
    <text evidence="1">The sequence shown here is derived from an EMBL/GenBank/DDBJ whole genome shotgun (WGS) entry which is preliminary data.</text>
</comment>
<dbReference type="InterPro" id="IPR009057">
    <property type="entry name" value="Homeodomain-like_sf"/>
</dbReference>
<dbReference type="InterPro" id="IPR014926">
    <property type="entry name" value="Phage_D3112_Orf24"/>
</dbReference>
<dbReference type="Proteomes" id="UP000283855">
    <property type="component" value="Unassembled WGS sequence"/>
</dbReference>
<dbReference type="EMBL" id="QSFT01000001">
    <property type="protein sequence ID" value="RHA78985.1"/>
    <property type="molecule type" value="Genomic_DNA"/>
</dbReference>
<sequence length="154" mass="17593">MAKNDTKQELARVLYMSGLSQEEILQKVEVSRQTLSRWINTLGWKEMKAARNITRPELVNKLLSSINSLLDKANEPGNEDMLASLGDKLIKTATAIEKLEKKASVVDRIDTMIDFENWLAANREKYPQLTNELFQLVNQLHNDYLNELFAQKGG</sequence>
<evidence type="ECO:0000313" key="2">
    <source>
        <dbReference type="Proteomes" id="UP000283855"/>
    </source>
</evidence>
<accession>A0A413T579</accession>
<dbReference type="RefSeq" id="WP_118399797.1">
    <property type="nucleotide sequence ID" value="NZ_CABJGD010000001.1"/>
</dbReference>
<proteinExistence type="predicted"/>
<gene>
    <name evidence="1" type="ORF">DW921_00550</name>
</gene>
<dbReference type="AlphaFoldDB" id="A0A413T579"/>
<organism evidence="1 2">
    <name type="scientific">Phocaeicola coprophilus</name>
    <dbReference type="NCBI Taxonomy" id="387090"/>
    <lineage>
        <taxon>Bacteria</taxon>
        <taxon>Pseudomonadati</taxon>
        <taxon>Bacteroidota</taxon>
        <taxon>Bacteroidia</taxon>
        <taxon>Bacteroidales</taxon>
        <taxon>Bacteroidaceae</taxon>
        <taxon>Phocaeicola</taxon>
    </lineage>
</organism>
<dbReference type="SUPFAM" id="SSF46689">
    <property type="entry name" value="Homeodomain-like"/>
    <property type="match status" value="1"/>
</dbReference>
<name>A0A413T579_9BACT</name>
<evidence type="ECO:0000313" key="1">
    <source>
        <dbReference type="EMBL" id="RHA78985.1"/>
    </source>
</evidence>
<dbReference type="Pfam" id="PF08822">
    <property type="entry name" value="DUF1804"/>
    <property type="match status" value="1"/>
</dbReference>
<protein>
    <submittedName>
        <fullName evidence="1">Terminase</fullName>
    </submittedName>
</protein>